<dbReference type="InterPro" id="IPR023214">
    <property type="entry name" value="HAD_sf"/>
</dbReference>
<feature type="binding site" evidence="8">
    <location>
        <position position="17"/>
    </location>
    <ligand>
        <name>Mg(2+)</name>
        <dbReference type="ChEBI" id="CHEBI:18420"/>
    </ligand>
</feature>
<evidence type="ECO:0000256" key="8">
    <source>
        <dbReference type="PIRSR" id="PIRSR006118-2"/>
    </source>
</evidence>
<sequence length="165" mass="18306">MSMNKPDFSQIRAFIFDVDGVLTDGSLFCLASGEQVRAFNIKDGYAIRHAIKKGYAVAIISGRKEEGVYKRLRSLDVEHIYLGVEDKVEIFKAFLQEKNLQAEHIVYMGDDVPDLGVMQLCGVAACPADAAIDIRTRCHYVSDVPGGKGAVRDLIETVLKTHSKW</sequence>
<accession>A0A2T2YPL9</accession>
<dbReference type="AlphaFoldDB" id="A0A2T2YPL9"/>
<name>A0A2T2YPL9_9BACT</name>
<dbReference type="NCBIfam" id="TIGR01670">
    <property type="entry name" value="KdsC-phosphatas"/>
    <property type="match status" value="1"/>
</dbReference>
<comment type="cofactor">
    <cofactor evidence="1 8">
        <name>Mg(2+)</name>
        <dbReference type="ChEBI" id="CHEBI:18420"/>
    </cofactor>
</comment>
<dbReference type="PANTHER" id="PTHR21485">
    <property type="entry name" value="HAD SUPERFAMILY MEMBERS CMAS AND KDSC"/>
    <property type="match status" value="1"/>
</dbReference>
<feature type="binding site" evidence="7">
    <location>
        <position position="87"/>
    </location>
    <ligand>
        <name>substrate</name>
    </ligand>
</feature>
<feature type="binding site" evidence="7">
    <location>
        <position position="48"/>
    </location>
    <ligand>
        <name>substrate</name>
    </ligand>
</feature>
<dbReference type="EMBL" id="PYFT01000001">
    <property type="protein sequence ID" value="PSR57451.1"/>
    <property type="molecule type" value="Genomic_DNA"/>
</dbReference>
<dbReference type="SFLD" id="SFLDG01138">
    <property type="entry name" value="C1.6.2:_Deoxy-d-mannose-octulo"/>
    <property type="match status" value="1"/>
</dbReference>
<dbReference type="Proteomes" id="UP000240357">
    <property type="component" value="Unassembled WGS sequence"/>
</dbReference>
<evidence type="ECO:0000256" key="1">
    <source>
        <dbReference type="ARBA" id="ARBA00001946"/>
    </source>
</evidence>
<dbReference type="SFLD" id="SFLDG01136">
    <property type="entry name" value="C1.6:_Phosphoserine_Phosphatas"/>
    <property type="match status" value="1"/>
</dbReference>
<dbReference type="FunFam" id="3.40.50.1000:FF:000029">
    <property type="entry name" value="3-deoxy-D-manno-octulosonate 8-phosphate phosphatase KdsC"/>
    <property type="match status" value="1"/>
</dbReference>
<dbReference type="SUPFAM" id="SSF56784">
    <property type="entry name" value="HAD-like"/>
    <property type="match status" value="1"/>
</dbReference>
<keyword evidence="6 8" id="KW-0460">Magnesium</keyword>
<feature type="binding site" evidence="7">
    <location>
        <position position="19"/>
    </location>
    <ligand>
        <name>substrate</name>
    </ligand>
</feature>
<dbReference type="InterPro" id="IPR010023">
    <property type="entry name" value="KdsC_fam"/>
</dbReference>
<feature type="binding site" evidence="8">
    <location>
        <position position="110"/>
    </location>
    <ligand>
        <name>Mg(2+)</name>
        <dbReference type="ChEBI" id="CHEBI:18420"/>
    </ligand>
</feature>
<evidence type="ECO:0000313" key="10">
    <source>
        <dbReference type="Proteomes" id="UP000240357"/>
    </source>
</evidence>
<dbReference type="InterPro" id="IPR050793">
    <property type="entry name" value="CMP-NeuNAc_synthase"/>
</dbReference>
<keyword evidence="10" id="KW-1185">Reference proteome</keyword>
<evidence type="ECO:0000256" key="3">
    <source>
        <dbReference type="ARBA" id="ARBA00011881"/>
    </source>
</evidence>
<proteinExistence type="inferred from homology"/>
<evidence type="ECO:0000256" key="7">
    <source>
        <dbReference type="PIRSR" id="PIRSR006118-1"/>
    </source>
</evidence>
<dbReference type="PANTHER" id="PTHR21485:SF3">
    <property type="entry name" value="N-ACYLNEURAMINATE CYTIDYLYLTRANSFERASE"/>
    <property type="match status" value="1"/>
</dbReference>
<comment type="caution">
    <text evidence="9">The sequence shown here is derived from an EMBL/GenBank/DDBJ whole genome shotgun (WGS) entry which is preliminary data.</text>
</comment>
<evidence type="ECO:0000256" key="5">
    <source>
        <dbReference type="ARBA" id="ARBA00022801"/>
    </source>
</evidence>
<organism evidence="9 10">
    <name type="scientific">Adhaeribacter arboris</name>
    <dbReference type="NCBI Taxonomy" id="2072846"/>
    <lineage>
        <taxon>Bacteria</taxon>
        <taxon>Pseudomonadati</taxon>
        <taxon>Bacteroidota</taxon>
        <taxon>Cytophagia</taxon>
        <taxon>Cytophagales</taxon>
        <taxon>Hymenobacteraceae</taxon>
        <taxon>Adhaeribacter</taxon>
    </lineage>
</organism>
<dbReference type="SFLD" id="SFLDS00003">
    <property type="entry name" value="Haloacid_Dehalogenase"/>
    <property type="match status" value="1"/>
</dbReference>
<feature type="binding site" evidence="7">
    <location>
        <position position="63"/>
    </location>
    <ligand>
        <name>substrate</name>
    </ligand>
</feature>
<dbReference type="OrthoDB" id="9805604at2"/>
<evidence type="ECO:0000256" key="6">
    <source>
        <dbReference type="ARBA" id="ARBA00022842"/>
    </source>
</evidence>
<dbReference type="InterPro" id="IPR006549">
    <property type="entry name" value="HAD-SF_hydro_IIIA"/>
</dbReference>
<dbReference type="InterPro" id="IPR036412">
    <property type="entry name" value="HAD-like_sf"/>
</dbReference>
<dbReference type="NCBIfam" id="TIGR01662">
    <property type="entry name" value="HAD-SF-IIIA"/>
    <property type="match status" value="1"/>
</dbReference>
<comment type="similarity">
    <text evidence="2">Belongs to the KdsC family.</text>
</comment>
<dbReference type="PIRSF" id="PIRSF006118">
    <property type="entry name" value="KDO8-P_Ptase"/>
    <property type="match status" value="1"/>
</dbReference>
<dbReference type="CDD" id="cd01630">
    <property type="entry name" value="HAD_KDO-like"/>
    <property type="match status" value="1"/>
</dbReference>
<dbReference type="Gene3D" id="3.40.50.1000">
    <property type="entry name" value="HAD superfamily/HAD-like"/>
    <property type="match status" value="1"/>
</dbReference>
<dbReference type="GO" id="GO:0016788">
    <property type="term" value="F:hydrolase activity, acting on ester bonds"/>
    <property type="evidence" value="ECO:0007669"/>
    <property type="project" value="InterPro"/>
</dbReference>
<comment type="subunit">
    <text evidence="3">Homotetramer.</text>
</comment>
<evidence type="ECO:0000256" key="4">
    <source>
        <dbReference type="ARBA" id="ARBA00022723"/>
    </source>
</evidence>
<reference evidence="9 10" key="1">
    <citation type="submission" date="2018-03" db="EMBL/GenBank/DDBJ databases">
        <title>Adhaeribacter sp. HMF7605 Genome sequencing and assembly.</title>
        <authorList>
            <person name="Kang H."/>
            <person name="Kang J."/>
            <person name="Cha I."/>
            <person name="Kim H."/>
            <person name="Joh K."/>
        </authorList>
    </citation>
    <scope>NUCLEOTIDE SEQUENCE [LARGE SCALE GENOMIC DNA]</scope>
    <source>
        <strain evidence="9 10">HMF7605</strain>
    </source>
</reference>
<keyword evidence="5" id="KW-0378">Hydrolase</keyword>
<gene>
    <name evidence="9" type="ORF">AHMF7605_25060</name>
</gene>
<dbReference type="GO" id="GO:0008781">
    <property type="term" value="F:N-acylneuraminate cytidylyltransferase activity"/>
    <property type="evidence" value="ECO:0007669"/>
    <property type="project" value="TreeGrafter"/>
</dbReference>
<keyword evidence="4 8" id="KW-0479">Metal-binding</keyword>
<dbReference type="GO" id="GO:0046872">
    <property type="term" value="F:metal ion binding"/>
    <property type="evidence" value="ECO:0007669"/>
    <property type="project" value="UniProtKB-KW"/>
</dbReference>
<evidence type="ECO:0000313" key="9">
    <source>
        <dbReference type="EMBL" id="PSR57451.1"/>
    </source>
</evidence>
<evidence type="ECO:0000256" key="2">
    <source>
        <dbReference type="ARBA" id="ARBA00005893"/>
    </source>
</evidence>
<feature type="binding site" evidence="7">
    <location>
        <position position="71"/>
    </location>
    <ligand>
        <name>substrate</name>
    </ligand>
</feature>
<protein>
    <submittedName>
        <fullName evidence="9">3-deoxy-D-manno-octulosonate 8-phosphate phosphatase</fullName>
    </submittedName>
</protein>